<dbReference type="EMBL" id="CP000449">
    <property type="protein sequence ID" value="ABI64470.1"/>
    <property type="molecule type" value="Genomic_DNA"/>
</dbReference>
<reference evidence="2 3" key="1">
    <citation type="submission" date="2006-08" db="EMBL/GenBank/DDBJ databases">
        <title>Complete sequence of Maricaulis maris MCS10.</title>
        <authorList>
            <consortium name="US DOE Joint Genome Institute"/>
            <person name="Copeland A."/>
            <person name="Lucas S."/>
            <person name="Lapidus A."/>
            <person name="Barry K."/>
            <person name="Detter J.C."/>
            <person name="Glavina del Rio T."/>
            <person name="Hammon N."/>
            <person name="Israni S."/>
            <person name="Dalin E."/>
            <person name="Tice H."/>
            <person name="Pitluck S."/>
            <person name="Saunders E."/>
            <person name="Brettin T."/>
            <person name="Bruce D."/>
            <person name="Han C."/>
            <person name="Tapia R."/>
            <person name="Gilna P."/>
            <person name="Schmutz J."/>
            <person name="Larimer F."/>
            <person name="Land M."/>
            <person name="Hauser L."/>
            <person name="Kyrpides N."/>
            <person name="Mikhailova N."/>
            <person name="Viollier P."/>
            <person name="Stephens C."/>
            <person name="Richardson P."/>
        </authorList>
    </citation>
    <scope>NUCLEOTIDE SEQUENCE [LARGE SCALE GENOMIC DNA]</scope>
    <source>
        <strain evidence="2 3">MCS10</strain>
    </source>
</reference>
<keyword evidence="3" id="KW-1185">Reference proteome</keyword>
<dbReference type="eggNOG" id="ENOG5033BTU">
    <property type="taxonomic scope" value="Bacteria"/>
</dbReference>
<dbReference type="Proteomes" id="UP000001964">
    <property type="component" value="Chromosome"/>
</dbReference>
<feature type="region of interest" description="Disordered" evidence="1">
    <location>
        <begin position="1"/>
        <end position="25"/>
    </location>
</feature>
<dbReference type="AlphaFoldDB" id="Q0ATB7"/>
<dbReference type="RefSeq" id="WP_011642117.1">
    <property type="nucleotide sequence ID" value="NC_008347.1"/>
</dbReference>
<dbReference type="SUPFAM" id="SSF46785">
    <property type="entry name" value="Winged helix' DNA-binding domain"/>
    <property type="match status" value="1"/>
</dbReference>
<name>Q0ATB7_MARMM</name>
<evidence type="ECO:0000313" key="2">
    <source>
        <dbReference type="EMBL" id="ABI64470.1"/>
    </source>
</evidence>
<gene>
    <name evidence="2" type="ordered locus">Mmar10_0174</name>
</gene>
<evidence type="ECO:0008006" key="4">
    <source>
        <dbReference type="Google" id="ProtNLM"/>
    </source>
</evidence>
<dbReference type="OrthoDB" id="7206991at2"/>
<protein>
    <recommendedName>
        <fullName evidence="4">DUF3489 domain-containing protein</fullName>
    </recommendedName>
</protein>
<evidence type="ECO:0000256" key="1">
    <source>
        <dbReference type="SAM" id="MobiDB-lite"/>
    </source>
</evidence>
<accession>Q0ATB7</accession>
<evidence type="ECO:0000313" key="3">
    <source>
        <dbReference type="Proteomes" id="UP000001964"/>
    </source>
</evidence>
<dbReference type="Pfam" id="PF11994">
    <property type="entry name" value="DUF3489"/>
    <property type="match status" value="1"/>
</dbReference>
<dbReference type="STRING" id="394221.Mmar10_0174"/>
<organism evidence="2 3">
    <name type="scientific">Maricaulis maris (strain MCS10)</name>
    <name type="common">Caulobacter maris</name>
    <dbReference type="NCBI Taxonomy" id="394221"/>
    <lineage>
        <taxon>Bacteria</taxon>
        <taxon>Pseudomonadati</taxon>
        <taxon>Pseudomonadota</taxon>
        <taxon>Alphaproteobacteria</taxon>
        <taxon>Maricaulales</taxon>
        <taxon>Maricaulaceae</taxon>
        <taxon>Maricaulis</taxon>
    </lineage>
</organism>
<sequence>MPTTSIPADQVLAPGKTQTRKTGYRTGTKKARLLDLLAPAKGVTVDHLAATLGWLPHTTRAALTGLKKDGVVIEKLPPLKDTNHSRYRLAREG</sequence>
<proteinExistence type="predicted"/>
<dbReference type="KEGG" id="mmr:Mmar10_0174"/>
<dbReference type="HOGENOM" id="CLU_2396197_0_0_5"/>
<dbReference type="InterPro" id="IPR036390">
    <property type="entry name" value="WH_DNA-bd_sf"/>
</dbReference>
<dbReference type="InterPro" id="IPR021880">
    <property type="entry name" value="DUF3489"/>
</dbReference>